<name>A0A917JTH9_9GAMM</name>
<sequence>MDGADGSDRVKTEPSYAMYVAHGASRTNPVNQALERLADALGWIVDVGWFWSGL</sequence>
<comment type="caution">
    <text evidence="1">The sequence shown here is derived from an EMBL/GenBank/DDBJ whole genome shotgun (WGS) entry which is preliminary data.</text>
</comment>
<dbReference type="Proteomes" id="UP000613743">
    <property type="component" value="Unassembled WGS sequence"/>
</dbReference>
<evidence type="ECO:0000313" key="1">
    <source>
        <dbReference type="EMBL" id="GGI84230.1"/>
    </source>
</evidence>
<reference evidence="1" key="1">
    <citation type="journal article" date="2014" name="Int. J. Syst. Evol. Microbiol.">
        <title>Complete genome sequence of Corynebacterium casei LMG S-19264T (=DSM 44701T), isolated from a smear-ripened cheese.</title>
        <authorList>
            <consortium name="US DOE Joint Genome Institute (JGI-PGF)"/>
            <person name="Walter F."/>
            <person name="Albersmeier A."/>
            <person name="Kalinowski J."/>
            <person name="Ruckert C."/>
        </authorList>
    </citation>
    <scope>NUCLEOTIDE SEQUENCE</scope>
    <source>
        <strain evidence="1">JCM 30804</strain>
    </source>
</reference>
<protein>
    <submittedName>
        <fullName evidence="1">Uncharacterized protein</fullName>
    </submittedName>
</protein>
<dbReference type="AlphaFoldDB" id="A0A917JTH9"/>
<gene>
    <name evidence="1" type="ORF">GCM10009332_21840</name>
</gene>
<proteinExistence type="predicted"/>
<reference evidence="1" key="2">
    <citation type="submission" date="2020-09" db="EMBL/GenBank/DDBJ databases">
        <authorList>
            <person name="Sun Q."/>
            <person name="Ohkuma M."/>
        </authorList>
    </citation>
    <scope>NUCLEOTIDE SEQUENCE</scope>
    <source>
        <strain evidence="1">JCM 30804</strain>
    </source>
</reference>
<dbReference type="EMBL" id="BMPZ01000005">
    <property type="protein sequence ID" value="GGI84230.1"/>
    <property type="molecule type" value="Genomic_DNA"/>
</dbReference>
<evidence type="ECO:0000313" key="2">
    <source>
        <dbReference type="Proteomes" id="UP000613743"/>
    </source>
</evidence>
<keyword evidence="2" id="KW-1185">Reference proteome</keyword>
<accession>A0A917JTH9</accession>
<dbReference type="RefSeq" id="WP_188920803.1">
    <property type="nucleotide sequence ID" value="NZ_BMPZ01000005.1"/>
</dbReference>
<organism evidence="1 2">
    <name type="scientific">Shewanella gelidii</name>
    <dbReference type="NCBI Taxonomy" id="1642821"/>
    <lineage>
        <taxon>Bacteria</taxon>
        <taxon>Pseudomonadati</taxon>
        <taxon>Pseudomonadota</taxon>
        <taxon>Gammaproteobacteria</taxon>
        <taxon>Alteromonadales</taxon>
        <taxon>Shewanellaceae</taxon>
        <taxon>Shewanella</taxon>
    </lineage>
</organism>